<evidence type="ECO:0000256" key="1">
    <source>
        <dbReference type="ARBA" id="ARBA00022798"/>
    </source>
</evidence>
<evidence type="ECO:0000256" key="5">
    <source>
        <dbReference type="ARBA" id="ARBA00058938"/>
    </source>
</evidence>
<evidence type="ECO:0000256" key="4">
    <source>
        <dbReference type="ARBA" id="ARBA00023163"/>
    </source>
</evidence>
<keyword evidence="1" id="KW-0319">Glycerol metabolism</keyword>
<evidence type="ECO:0000256" key="2">
    <source>
        <dbReference type="ARBA" id="ARBA00023015"/>
    </source>
</evidence>
<dbReference type="InterPro" id="IPR050707">
    <property type="entry name" value="HTH_MetabolicPath_Reg"/>
</dbReference>
<accession>A0A4R2QAQ1</accession>
<name>A0A4R2QAQ1_9PSEU</name>
<evidence type="ECO:0000313" key="10">
    <source>
        <dbReference type="Proteomes" id="UP000294911"/>
    </source>
</evidence>
<keyword evidence="4" id="KW-0804">Transcription</keyword>
<dbReference type="GO" id="GO:0006071">
    <property type="term" value="P:glycerol metabolic process"/>
    <property type="evidence" value="ECO:0007669"/>
    <property type="project" value="UniProtKB-KW"/>
</dbReference>
<dbReference type="FunFam" id="1.10.10.10:FF:000056">
    <property type="entry name" value="IclR family transcriptional regulator"/>
    <property type="match status" value="1"/>
</dbReference>
<keyword evidence="3" id="KW-0238">DNA-binding</keyword>
<dbReference type="InterPro" id="IPR014757">
    <property type="entry name" value="Tscrpt_reg_IclR_C"/>
</dbReference>
<reference evidence="9 10" key="1">
    <citation type="submission" date="2019-03" db="EMBL/GenBank/DDBJ databases">
        <title>Genomic Encyclopedia of Type Strains, Phase IV (KMG-IV): sequencing the most valuable type-strain genomes for metagenomic binning, comparative biology and taxonomic classification.</title>
        <authorList>
            <person name="Goeker M."/>
        </authorList>
    </citation>
    <scope>NUCLEOTIDE SEQUENCE [LARGE SCALE GENOMIC DNA]</scope>
    <source>
        <strain evidence="9 10">DSM 45765</strain>
    </source>
</reference>
<dbReference type="PANTHER" id="PTHR30136">
    <property type="entry name" value="HELIX-TURN-HELIX TRANSCRIPTIONAL REGULATOR, ICLR FAMILY"/>
    <property type="match status" value="1"/>
</dbReference>
<evidence type="ECO:0000259" key="7">
    <source>
        <dbReference type="PROSITE" id="PS51077"/>
    </source>
</evidence>
<sequence length="250" mass="26874">MPRTGKPAVRQIEAVQRAVAVLDALGTDATELGTNEIARRTGVNLSTVSRLLATLADSGLVQHIPSTGRYRLGIRVLQLASAAREQLDVRALARPFLDELTELSGETSTLSLPGQHDVLTVDFAQRDVSVRSVASIGRNSVAHATAVGKVFLAWGGRLPDGELQRYTERTITERAALDREITQVRNRGWAQAVREREAELNGLAVPVLDPAGTLIAIVGVQGPSSRFTLKAMRSIVEPMTERAGQLGSVL</sequence>
<comment type="caution">
    <text evidence="9">The sequence shown here is derived from an EMBL/GenBank/DDBJ whole genome shotgun (WGS) entry which is preliminary data.</text>
</comment>
<dbReference type="PROSITE" id="PS51078">
    <property type="entry name" value="ICLR_ED"/>
    <property type="match status" value="1"/>
</dbReference>
<dbReference type="GO" id="GO:0003700">
    <property type="term" value="F:DNA-binding transcription factor activity"/>
    <property type="evidence" value="ECO:0007669"/>
    <property type="project" value="TreeGrafter"/>
</dbReference>
<feature type="domain" description="IclR-ED" evidence="8">
    <location>
        <begin position="75"/>
        <end position="250"/>
    </location>
</feature>
<comment type="function">
    <text evidence="5">May be an activator protein for the gylABX operon.</text>
</comment>
<dbReference type="Pfam" id="PF09339">
    <property type="entry name" value="HTH_IclR"/>
    <property type="match status" value="1"/>
</dbReference>
<dbReference type="SUPFAM" id="SSF55781">
    <property type="entry name" value="GAF domain-like"/>
    <property type="match status" value="1"/>
</dbReference>
<keyword evidence="10" id="KW-1185">Reference proteome</keyword>
<feature type="domain" description="HTH iclR-type" evidence="7">
    <location>
        <begin position="12"/>
        <end position="74"/>
    </location>
</feature>
<evidence type="ECO:0000256" key="3">
    <source>
        <dbReference type="ARBA" id="ARBA00023125"/>
    </source>
</evidence>
<dbReference type="InterPro" id="IPR036388">
    <property type="entry name" value="WH-like_DNA-bd_sf"/>
</dbReference>
<dbReference type="PROSITE" id="PS51077">
    <property type="entry name" value="HTH_ICLR"/>
    <property type="match status" value="1"/>
</dbReference>
<dbReference type="PANTHER" id="PTHR30136:SF24">
    <property type="entry name" value="HTH-TYPE TRANSCRIPTIONAL REPRESSOR ALLR"/>
    <property type="match status" value="1"/>
</dbReference>
<dbReference type="AlphaFoldDB" id="A0A4R2QAQ1"/>
<dbReference type="RefSeq" id="WP_165913117.1">
    <property type="nucleotide sequence ID" value="NZ_SLXQ01000020.1"/>
</dbReference>
<dbReference type="GO" id="GO:0045892">
    <property type="term" value="P:negative regulation of DNA-templated transcription"/>
    <property type="evidence" value="ECO:0007669"/>
    <property type="project" value="TreeGrafter"/>
</dbReference>
<gene>
    <name evidence="9" type="ORF">EV191_12049</name>
</gene>
<evidence type="ECO:0000256" key="6">
    <source>
        <dbReference type="ARBA" id="ARBA00070406"/>
    </source>
</evidence>
<dbReference type="SMART" id="SM00346">
    <property type="entry name" value="HTH_ICLR"/>
    <property type="match status" value="1"/>
</dbReference>
<dbReference type="InterPro" id="IPR036390">
    <property type="entry name" value="WH_DNA-bd_sf"/>
</dbReference>
<dbReference type="Gene3D" id="1.10.10.10">
    <property type="entry name" value="Winged helix-like DNA-binding domain superfamily/Winged helix DNA-binding domain"/>
    <property type="match status" value="1"/>
</dbReference>
<evidence type="ECO:0000313" key="9">
    <source>
        <dbReference type="EMBL" id="TCP43895.1"/>
    </source>
</evidence>
<dbReference type="Proteomes" id="UP000294911">
    <property type="component" value="Unassembled WGS sequence"/>
</dbReference>
<keyword evidence="2" id="KW-0805">Transcription regulation</keyword>
<dbReference type="Gene3D" id="3.30.450.40">
    <property type="match status" value="1"/>
</dbReference>
<dbReference type="SUPFAM" id="SSF46785">
    <property type="entry name" value="Winged helix' DNA-binding domain"/>
    <property type="match status" value="1"/>
</dbReference>
<dbReference type="InterPro" id="IPR029016">
    <property type="entry name" value="GAF-like_dom_sf"/>
</dbReference>
<dbReference type="InterPro" id="IPR005471">
    <property type="entry name" value="Tscrpt_reg_IclR_N"/>
</dbReference>
<dbReference type="GO" id="GO:0003677">
    <property type="term" value="F:DNA binding"/>
    <property type="evidence" value="ECO:0007669"/>
    <property type="project" value="UniProtKB-KW"/>
</dbReference>
<protein>
    <recommendedName>
        <fullName evidence="6">Glycerol operon regulatory protein</fullName>
    </recommendedName>
</protein>
<evidence type="ECO:0000259" key="8">
    <source>
        <dbReference type="PROSITE" id="PS51078"/>
    </source>
</evidence>
<proteinExistence type="predicted"/>
<organism evidence="9 10">
    <name type="scientific">Tamaricihabitans halophyticus</name>
    <dbReference type="NCBI Taxonomy" id="1262583"/>
    <lineage>
        <taxon>Bacteria</taxon>
        <taxon>Bacillati</taxon>
        <taxon>Actinomycetota</taxon>
        <taxon>Actinomycetes</taxon>
        <taxon>Pseudonocardiales</taxon>
        <taxon>Pseudonocardiaceae</taxon>
        <taxon>Tamaricihabitans</taxon>
    </lineage>
</organism>
<dbReference type="Pfam" id="PF01614">
    <property type="entry name" value="IclR_C"/>
    <property type="match status" value="1"/>
</dbReference>
<dbReference type="EMBL" id="SLXQ01000020">
    <property type="protein sequence ID" value="TCP43895.1"/>
    <property type="molecule type" value="Genomic_DNA"/>
</dbReference>